<protein>
    <submittedName>
        <fullName evidence="11">Peptide/nickel transport system permease protein</fullName>
    </submittedName>
</protein>
<dbReference type="EMBL" id="SMGD01000011">
    <property type="protein sequence ID" value="TCK58878.1"/>
    <property type="molecule type" value="Genomic_DNA"/>
</dbReference>
<feature type="transmembrane region" description="Helical" evidence="9">
    <location>
        <begin position="133"/>
        <end position="153"/>
    </location>
</feature>
<dbReference type="PANTHER" id="PTHR43386:SF24">
    <property type="entry name" value="OLIGOPEPTIDE TRANSPORT SYSTEM PERMEASE PROTEIN AMID"/>
    <property type="match status" value="1"/>
</dbReference>
<dbReference type="Proteomes" id="UP000295565">
    <property type="component" value="Unassembled WGS sequence"/>
</dbReference>
<keyword evidence="2 9" id="KW-0813">Transport</keyword>
<evidence type="ECO:0000256" key="9">
    <source>
        <dbReference type="RuleBase" id="RU363032"/>
    </source>
</evidence>
<evidence type="ECO:0000256" key="7">
    <source>
        <dbReference type="ARBA" id="ARBA00022989"/>
    </source>
</evidence>
<dbReference type="InterPro" id="IPR035906">
    <property type="entry name" value="MetI-like_sf"/>
</dbReference>
<evidence type="ECO:0000259" key="10">
    <source>
        <dbReference type="PROSITE" id="PS50928"/>
    </source>
</evidence>
<evidence type="ECO:0000256" key="2">
    <source>
        <dbReference type="ARBA" id="ARBA00022448"/>
    </source>
</evidence>
<evidence type="ECO:0000256" key="5">
    <source>
        <dbReference type="ARBA" id="ARBA00022856"/>
    </source>
</evidence>
<dbReference type="PROSITE" id="PS50928">
    <property type="entry name" value="ABC_TM1"/>
    <property type="match status" value="1"/>
</dbReference>
<proteinExistence type="inferred from homology"/>
<reference evidence="11 12" key="1">
    <citation type="submission" date="2019-03" db="EMBL/GenBank/DDBJ databases">
        <title>Genomic Encyclopedia of Type Strains, Phase IV (KMG-IV): sequencing the most valuable type-strain genomes for metagenomic binning, comparative biology and taxonomic classification.</title>
        <authorList>
            <person name="Goeker M."/>
        </authorList>
    </citation>
    <scope>NUCLEOTIDE SEQUENCE [LARGE SCALE GENOMIC DNA]</scope>
    <source>
        <strain evidence="11 12">DSM 18577</strain>
    </source>
</reference>
<dbReference type="RefSeq" id="WP_165872660.1">
    <property type="nucleotide sequence ID" value="NZ_OU594967.1"/>
</dbReference>
<comment type="caution">
    <text evidence="11">The sequence shown here is derived from an EMBL/GenBank/DDBJ whole genome shotgun (WGS) entry which is preliminary data.</text>
</comment>
<dbReference type="InterPro" id="IPR000515">
    <property type="entry name" value="MetI-like"/>
</dbReference>
<name>A0A4R1K441_9GAMM</name>
<gene>
    <name evidence="11" type="ORF">EV690_1033</name>
</gene>
<dbReference type="InterPro" id="IPR050366">
    <property type="entry name" value="BP-dependent_transpt_permease"/>
</dbReference>
<keyword evidence="6" id="KW-0653">Protein transport</keyword>
<keyword evidence="8 9" id="KW-0472">Membrane</keyword>
<feature type="transmembrane region" description="Helical" evidence="9">
    <location>
        <begin position="100"/>
        <end position="121"/>
    </location>
</feature>
<feature type="transmembrane region" description="Helical" evidence="9">
    <location>
        <begin position="259"/>
        <end position="280"/>
    </location>
</feature>
<feature type="transmembrane region" description="Helical" evidence="9">
    <location>
        <begin position="33"/>
        <end position="55"/>
    </location>
</feature>
<evidence type="ECO:0000313" key="11">
    <source>
        <dbReference type="EMBL" id="TCK58878.1"/>
    </source>
</evidence>
<keyword evidence="12" id="KW-1185">Reference proteome</keyword>
<dbReference type="SUPFAM" id="SSF161098">
    <property type="entry name" value="MetI-like"/>
    <property type="match status" value="1"/>
</dbReference>
<keyword evidence="5" id="KW-0571">Peptide transport</keyword>
<dbReference type="CDD" id="cd06261">
    <property type="entry name" value="TM_PBP2"/>
    <property type="match status" value="1"/>
</dbReference>
<accession>A0A4R1K441</accession>
<dbReference type="PANTHER" id="PTHR43386">
    <property type="entry name" value="OLIGOPEPTIDE TRANSPORT SYSTEM PERMEASE PROTEIN APPC"/>
    <property type="match status" value="1"/>
</dbReference>
<keyword evidence="3" id="KW-1003">Cell membrane</keyword>
<dbReference type="Pfam" id="PF00528">
    <property type="entry name" value="BPD_transp_1"/>
    <property type="match status" value="1"/>
</dbReference>
<dbReference type="GO" id="GO:0055085">
    <property type="term" value="P:transmembrane transport"/>
    <property type="evidence" value="ECO:0007669"/>
    <property type="project" value="InterPro"/>
</dbReference>
<evidence type="ECO:0000256" key="6">
    <source>
        <dbReference type="ARBA" id="ARBA00022927"/>
    </source>
</evidence>
<dbReference type="AlphaFoldDB" id="A0A4R1K441"/>
<keyword evidence="4 9" id="KW-0812">Transmembrane</keyword>
<evidence type="ECO:0000313" key="12">
    <source>
        <dbReference type="Proteomes" id="UP000295565"/>
    </source>
</evidence>
<feature type="domain" description="ABC transmembrane type-1" evidence="10">
    <location>
        <begin position="98"/>
        <end position="284"/>
    </location>
</feature>
<sequence>MSQLQPSVTASGMKLKHESLWSKAFTKFTHDKIGMLSLAVVLVYLAIAILVWLGVIGQNWDQMMTSGYQGPSAAHWFGTNINGQDIFERAIYSTKVAFEVGISVALGATILGALMGAMMGYFTNNIIDELIQWIMNCLDCIPYFLLVAAIAFALPNSPYSMHIAMITTFWTGTARVIRAEIIKLKSMEFTEAARALGVPTYKIIFKHLLPNTSHILLVDMTLLFISAIKSEVILSFLGIGIKNGVSWGIMLATAGTEVTGGHFCNFFAASGMLFVLVLAFNMFSDSLQDALDPRKVS</sequence>
<organism evidence="11 12">
    <name type="scientific">Celerinatantimonas diazotrophica</name>
    <dbReference type="NCBI Taxonomy" id="412034"/>
    <lineage>
        <taxon>Bacteria</taxon>
        <taxon>Pseudomonadati</taxon>
        <taxon>Pseudomonadota</taxon>
        <taxon>Gammaproteobacteria</taxon>
        <taxon>Celerinatantimonadaceae</taxon>
        <taxon>Celerinatantimonas</taxon>
    </lineage>
</organism>
<evidence type="ECO:0000256" key="8">
    <source>
        <dbReference type="ARBA" id="ARBA00023136"/>
    </source>
</evidence>
<dbReference type="Gene3D" id="1.10.3720.10">
    <property type="entry name" value="MetI-like"/>
    <property type="match status" value="1"/>
</dbReference>
<dbReference type="GO" id="GO:0005886">
    <property type="term" value="C:plasma membrane"/>
    <property type="evidence" value="ECO:0007669"/>
    <property type="project" value="UniProtKB-SubCell"/>
</dbReference>
<dbReference type="GO" id="GO:0015031">
    <property type="term" value="P:protein transport"/>
    <property type="evidence" value="ECO:0007669"/>
    <property type="project" value="UniProtKB-KW"/>
</dbReference>
<evidence type="ECO:0000256" key="4">
    <source>
        <dbReference type="ARBA" id="ARBA00022692"/>
    </source>
</evidence>
<evidence type="ECO:0000256" key="3">
    <source>
        <dbReference type="ARBA" id="ARBA00022475"/>
    </source>
</evidence>
<comment type="subcellular location">
    <subcellularLocation>
        <location evidence="1 9">Cell membrane</location>
        <topology evidence="1 9">Multi-pass membrane protein</topology>
    </subcellularLocation>
</comment>
<evidence type="ECO:0000256" key="1">
    <source>
        <dbReference type="ARBA" id="ARBA00004651"/>
    </source>
</evidence>
<dbReference type="GO" id="GO:0015833">
    <property type="term" value="P:peptide transport"/>
    <property type="evidence" value="ECO:0007669"/>
    <property type="project" value="UniProtKB-KW"/>
</dbReference>
<comment type="similarity">
    <text evidence="9">Belongs to the binding-protein-dependent transport system permease family.</text>
</comment>
<keyword evidence="7 9" id="KW-1133">Transmembrane helix</keyword>